<feature type="non-terminal residue" evidence="3">
    <location>
        <position position="1"/>
    </location>
</feature>
<protein>
    <recommendedName>
        <fullName evidence="2">DUF4340 domain-containing protein</fullName>
    </recommendedName>
</protein>
<gene>
    <name evidence="3" type="ORF">METZ01_LOCUS245239</name>
</gene>
<evidence type="ECO:0000259" key="2">
    <source>
        <dbReference type="Pfam" id="PF14238"/>
    </source>
</evidence>
<dbReference type="AlphaFoldDB" id="A0A382HZ36"/>
<feature type="compositionally biased region" description="Low complexity" evidence="1">
    <location>
        <begin position="172"/>
        <end position="181"/>
    </location>
</feature>
<feature type="region of interest" description="Disordered" evidence="1">
    <location>
        <begin position="162"/>
        <end position="181"/>
    </location>
</feature>
<reference evidence="3" key="1">
    <citation type="submission" date="2018-05" db="EMBL/GenBank/DDBJ databases">
        <authorList>
            <person name="Lanie J.A."/>
            <person name="Ng W.-L."/>
            <person name="Kazmierczak K.M."/>
            <person name="Andrzejewski T.M."/>
            <person name="Davidsen T.M."/>
            <person name="Wayne K.J."/>
            <person name="Tettelin H."/>
            <person name="Glass J.I."/>
            <person name="Rusch D."/>
            <person name="Podicherti R."/>
            <person name="Tsui H.-C.T."/>
            <person name="Winkler M.E."/>
        </authorList>
    </citation>
    <scope>NUCLEOTIDE SEQUENCE</scope>
</reference>
<accession>A0A382HZ36</accession>
<dbReference type="InterPro" id="IPR025641">
    <property type="entry name" value="DUF4340"/>
</dbReference>
<evidence type="ECO:0000313" key="3">
    <source>
        <dbReference type="EMBL" id="SVB92385.1"/>
    </source>
</evidence>
<dbReference type="EMBL" id="UINC01064079">
    <property type="protein sequence ID" value="SVB92385.1"/>
    <property type="molecule type" value="Genomic_DNA"/>
</dbReference>
<dbReference type="Pfam" id="PF14238">
    <property type="entry name" value="DUF4340"/>
    <property type="match status" value="1"/>
</dbReference>
<proteinExistence type="predicted"/>
<evidence type="ECO:0000256" key="1">
    <source>
        <dbReference type="SAM" id="MobiDB-lite"/>
    </source>
</evidence>
<sequence length="181" mass="21366">LFIFFLLNQRQQSKYNLSSDRIFVNNSESIERIVINNSTGDTLELIRTDTTWMMPEADTLIMKQRQFDQLFERLIGGKYDMMVSRNQEKWSKFGVTDSLGKSIRLFDENDQLLAHYIFGNKGQDYSHNYVRNYHEQEVYRTAENVFYMLNTSPTYWGKNPPEEQLENEETTIDTTSSISPL</sequence>
<organism evidence="3">
    <name type="scientific">marine metagenome</name>
    <dbReference type="NCBI Taxonomy" id="408172"/>
    <lineage>
        <taxon>unclassified sequences</taxon>
        <taxon>metagenomes</taxon>
        <taxon>ecological metagenomes</taxon>
    </lineage>
</organism>
<feature type="domain" description="DUF4340" evidence="2">
    <location>
        <begin position="52"/>
        <end position="156"/>
    </location>
</feature>
<name>A0A382HZ36_9ZZZZ</name>